<comment type="caution">
    <text evidence="12">The sequence shown here is derived from an EMBL/GenBank/DDBJ whole genome shotgun (WGS) entry which is preliminary data.</text>
</comment>
<dbReference type="InterPro" id="IPR047817">
    <property type="entry name" value="ABC2_TM_bact-type"/>
</dbReference>
<evidence type="ECO:0000256" key="4">
    <source>
        <dbReference type="ARBA" id="ARBA00022475"/>
    </source>
</evidence>
<feature type="transmembrane region" description="Helical" evidence="10">
    <location>
        <begin position="112"/>
        <end position="142"/>
    </location>
</feature>
<keyword evidence="6 10" id="KW-0812">Transmembrane</keyword>
<dbReference type="PROSITE" id="PS51012">
    <property type="entry name" value="ABC_TM2"/>
    <property type="match status" value="1"/>
</dbReference>
<evidence type="ECO:0000256" key="9">
    <source>
        <dbReference type="ARBA" id="ARBA00023136"/>
    </source>
</evidence>
<keyword evidence="9 10" id="KW-0472">Membrane</keyword>
<dbReference type="GO" id="GO:0140359">
    <property type="term" value="F:ABC-type transporter activity"/>
    <property type="evidence" value="ECO:0007669"/>
    <property type="project" value="InterPro"/>
</dbReference>
<keyword evidence="5" id="KW-0762">Sugar transport</keyword>
<dbReference type="Proteomes" id="UP000310636">
    <property type="component" value="Unassembled WGS sequence"/>
</dbReference>
<accession>A0A4S4C1K7</accession>
<comment type="subcellular location">
    <subcellularLocation>
        <location evidence="1 10">Cell membrane</location>
        <topology evidence="1 10">Multi-pass membrane protein</topology>
    </subcellularLocation>
</comment>
<dbReference type="PIRSF" id="PIRSF006648">
    <property type="entry name" value="DrrB"/>
    <property type="match status" value="1"/>
</dbReference>
<evidence type="ECO:0000313" key="13">
    <source>
        <dbReference type="Proteomes" id="UP000310636"/>
    </source>
</evidence>
<dbReference type="PANTHER" id="PTHR30413:SF10">
    <property type="entry name" value="CAPSULE POLYSACCHARIDE EXPORT INNER-MEMBRANE PROTEIN CTRC"/>
    <property type="match status" value="1"/>
</dbReference>
<feature type="transmembrane region" description="Helical" evidence="10">
    <location>
        <begin position="183"/>
        <end position="204"/>
    </location>
</feature>
<dbReference type="GO" id="GO:0015920">
    <property type="term" value="P:lipopolysaccharide transport"/>
    <property type="evidence" value="ECO:0007669"/>
    <property type="project" value="TreeGrafter"/>
</dbReference>
<evidence type="ECO:0000256" key="2">
    <source>
        <dbReference type="ARBA" id="ARBA00007783"/>
    </source>
</evidence>
<feature type="domain" description="ABC transmembrane type-2" evidence="11">
    <location>
        <begin position="35"/>
        <end position="260"/>
    </location>
</feature>
<dbReference type="OrthoDB" id="9794365at2"/>
<evidence type="ECO:0000256" key="3">
    <source>
        <dbReference type="ARBA" id="ARBA00022448"/>
    </source>
</evidence>
<reference evidence="12 13" key="1">
    <citation type="submission" date="2019-04" db="EMBL/GenBank/DDBJ databases">
        <title>Cohnella sp. nov. isolated from preserved vegetables.</title>
        <authorList>
            <person name="Lin S.-Y."/>
            <person name="Hung M.-H."/>
            <person name="Young C.-C."/>
        </authorList>
    </citation>
    <scope>NUCLEOTIDE SEQUENCE [LARGE SCALE GENOMIC DNA]</scope>
    <source>
        <strain evidence="12 13">CC-MHH1044</strain>
    </source>
</reference>
<dbReference type="InterPro" id="IPR000412">
    <property type="entry name" value="ABC_2_transport"/>
</dbReference>
<dbReference type="InterPro" id="IPR013525">
    <property type="entry name" value="ABC2_TM"/>
</dbReference>
<feature type="transmembrane region" description="Helical" evidence="10">
    <location>
        <begin position="236"/>
        <end position="257"/>
    </location>
</feature>
<evidence type="ECO:0000256" key="7">
    <source>
        <dbReference type="ARBA" id="ARBA00022903"/>
    </source>
</evidence>
<evidence type="ECO:0000259" key="11">
    <source>
        <dbReference type="PROSITE" id="PS51012"/>
    </source>
</evidence>
<keyword evidence="8 10" id="KW-1133">Transmembrane helix</keyword>
<proteinExistence type="inferred from homology"/>
<evidence type="ECO:0000256" key="1">
    <source>
        <dbReference type="ARBA" id="ARBA00004651"/>
    </source>
</evidence>
<dbReference type="PANTHER" id="PTHR30413">
    <property type="entry name" value="INNER MEMBRANE TRANSPORT PERMEASE"/>
    <property type="match status" value="1"/>
</dbReference>
<evidence type="ECO:0000313" key="12">
    <source>
        <dbReference type="EMBL" id="THF80854.1"/>
    </source>
</evidence>
<evidence type="ECO:0000256" key="6">
    <source>
        <dbReference type="ARBA" id="ARBA00022692"/>
    </source>
</evidence>
<feature type="transmembrane region" description="Helical" evidence="10">
    <location>
        <begin position="34"/>
        <end position="59"/>
    </location>
</feature>
<dbReference type="AlphaFoldDB" id="A0A4S4C1K7"/>
<keyword evidence="3 10" id="KW-0813">Transport</keyword>
<gene>
    <name evidence="12" type="ORF">E6C55_10265</name>
</gene>
<feature type="transmembrane region" description="Helical" evidence="10">
    <location>
        <begin position="71"/>
        <end position="91"/>
    </location>
</feature>
<name>A0A4S4C1K7_9BACL</name>
<dbReference type="PRINTS" id="PR00164">
    <property type="entry name" value="ABC2TRNSPORT"/>
</dbReference>
<keyword evidence="7" id="KW-0972">Capsule biogenesis/degradation</keyword>
<dbReference type="EMBL" id="SSOB01000010">
    <property type="protein sequence ID" value="THF80854.1"/>
    <property type="molecule type" value="Genomic_DNA"/>
</dbReference>
<evidence type="ECO:0000256" key="8">
    <source>
        <dbReference type="ARBA" id="ARBA00022989"/>
    </source>
</evidence>
<feature type="transmembrane region" description="Helical" evidence="10">
    <location>
        <begin position="148"/>
        <end position="171"/>
    </location>
</feature>
<dbReference type="GO" id="GO:0043190">
    <property type="term" value="C:ATP-binding cassette (ABC) transporter complex"/>
    <property type="evidence" value="ECO:0007669"/>
    <property type="project" value="InterPro"/>
</dbReference>
<protein>
    <recommendedName>
        <fullName evidence="10">Transport permease protein</fullName>
    </recommendedName>
</protein>
<dbReference type="Pfam" id="PF01061">
    <property type="entry name" value="ABC2_membrane"/>
    <property type="match status" value="1"/>
</dbReference>
<evidence type="ECO:0000256" key="10">
    <source>
        <dbReference type="RuleBase" id="RU361157"/>
    </source>
</evidence>
<keyword evidence="4 10" id="KW-1003">Cell membrane</keyword>
<organism evidence="12 13">
    <name type="scientific">Cohnella fermenti</name>
    <dbReference type="NCBI Taxonomy" id="2565925"/>
    <lineage>
        <taxon>Bacteria</taxon>
        <taxon>Bacillati</taxon>
        <taxon>Bacillota</taxon>
        <taxon>Bacilli</taxon>
        <taxon>Bacillales</taxon>
        <taxon>Paenibacillaceae</taxon>
        <taxon>Cohnella</taxon>
    </lineage>
</organism>
<evidence type="ECO:0000256" key="5">
    <source>
        <dbReference type="ARBA" id="ARBA00022597"/>
    </source>
</evidence>
<keyword evidence="13" id="KW-1185">Reference proteome</keyword>
<sequence length="268" mass="30342">MKKWVSTILRLWANRQLIYSFTKRDIQQRYKSSFLGLMWSFVTPLFMLAIYTFFFSVVFHSRWGAEDGNKFQFAIFLFCGLTVFQLFSDVVNRSPAIIVANTNYVKKVVFPIEILPITLVGSALFNMAINVVLILVSVLFGYGSIPWTLVFLPIILLPLLLISLGLSWFLASLGVYVRDVMQFVGLAMQALMFLSPVFYPVSVIPVKLHIIYKLNPLTSIIENMRSILIVGEQPDWGMVGISTGIGIAISVLGYVWFRKLRGGFADVL</sequence>
<comment type="similarity">
    <text evidence="2 10">Belongs to the ABC-2 integral membrane protein family.</text>
</comment>